<accession>A0ABW6PXP2</accession>
<gene>
    <name evidence="1" type="ORF">ACFYTF_30680</name>
</gene>
<keyword evidence="2" id="KW-1185">Reference proteome</keyword>
<protein>
    <submittedName>
        <fullName evidence="1">Uncharacterized protein</fullName>
    </submittedName>
</protein>
<dbReference type="RefSeq" id="WP_387703303.1">
    <property type="nucleotide sequence ID" value="NZ_JBIAMX010000035.1"/>
</dbReference>
<organism evidence="1 2">
    <name type="scientific">Nocardia thailandica</name>
    <dbReference type="NCBI Taxonomy" id="257275"/>
    <lineage>
        <taxon>Bacteria</taxon>
        <taxon>Bacillati</taxon>
        <taxon>Actinomycetota</taxon>
        <taxon>Actinomycetes</taxon>
        <taxon>Mycobacteriales</taxon>
        <taxon>Nocardiaceae</taxon>
        <taxon>Nocardia</taxon>
    </lineage>
</organism>
<comment type="caution">
    <text evidence="1">The sequence shown here is derived from an EMBL/GenBank/DDBJ whole genome shotgun (WGS) entry which is preliminary data.</text>
</comment>
<name>A0ABW6PXP2_9NOCA</name>
<reference evidence="1 2" key="1">
    <citation type="submission" date="2024-10" db="EMBL/GenBank/DDBJ databases">
        <title>The Natural Products Discovery Center: Release of the First 8490 Sequenced Strains for Exploring Actinobacteria Biosynthetic Diversity.</title>
        <authorList>
            <person name="Kalkreuter E."/>
            <person name="Kautsar S.A."/>
            <person name="Yang D."/>
            <person name="Bader C.D."/>
            <person name="Teijaro C.N."/>
            <person name="Fluegel L."/>
            <person name="Davis C.M."/>
            <person name="Simpson J.R."/>
            <person name="Lauterbach L."/>
            <person name="Steele A.D."/>
            <person name="Gui C."/>
            <person name="Meng S."/>
            <person name="Li G."/>
            <person name="Viehrig K."/>
            <person name="Ye F."/>
            <person name="Su P."/>
            <person name="Kiefer A.F."/>
            <person name="Nichols A."/>
            <person name="Cepeda A.J."/>
            <person name="Yan W."/>
            <person name="Fan B."/>
            <person name="Jiang Y."/>
            <person name="Adhikari A."/>
            <person name="Zheng C.-J."/>
            <person name="Schuster L."/>
            <person name="Cowan T.M."/>
            <person name="Smanski M.J."/>
            <person name="Chevrette M.G."/>
            <person name="De Carvalho L.P.S."/>
            <person name="Shen B."/>
        </authorList>
    </citation>
    <scope>NUCLEOTIDE SEQUENCE [LARGE SCALE GENOMIC DNA]</scope>
    <source>
        <strain evidence="1 2">NPDC004045</strain>
    </source>
</reference>
<dbReference type="Proteomes" id="UP001601444">
    <property type="component" value="Unassembled WGS sequence"/>
</dbReference>
<evidence type="ECO:0000313" key="2">
    <source>
        <dbReference type="Proteomes" id="UP001601444"/>
    </source>
</evidence>
<proteinExistence type="predicted"/>
<dbReference type="EMBL" id="JBIAMX010000035">
    <property type="protein sequence ID" value="MFF0547206.1"/>
    <property type="molecule type" value="Genomic_DNA"/>
</dbReference>
<sequence length="121" mass="12983">MSINEPASVSAIPKLDGPVGYTLAVLVDAVADHVVTVTVQGLVVPRLGERLNFDIGGQQLSVKVVDVAHWFFEPHDDPNHREIVVTAQPLDVDQAVAQQLLDPEALARWCARLATVAPATT</sequence>
<evidence type="ECO:0000313" key="1">
    <source>
        <dbReference type="EMBL" id="MFF0547206.1"/>
    </source>
</evidence>